<comment type="caution">
    <text evidence="2">The sequence shown here is derived from an EMBL/GenBank/DDBJ whole genome shotgun (WGS) entry which is preliminary data.</text>
</comment>
<feature type="transmembrane region" description="Helical" evidence="1">
    <location>
        <begin position="63"/>
        <end position="89"/>
    </location>
</feature>
<reference evidence="2 3" key="1">
    <citation type="journal article" date="2017" name="Environ. Microbiol.">
        <title>Decay of the glycolytic pathway and adaptation to intranuclear parasitism within Enterocytozoonidae microsporidia.</title>
        <authorList>
            <person name="Wiredu Boakye D."/>
            <person name="Jaroenlak P."/>
            <person name="Prachumwat A."/>
            <person name="Williams T.A."/>
            <person name="Bateman K.S."/>
            <person name="Itsathitphaisarn O."/>
            <person name="Sritunyalucksana K."/>
            <person name="Paszkiewicz K.H."/>
            <person name="Moore K.A."/>
            <person name="Stentiford G.D."/>
            <person name="Williams B.A."/>
        </authorList>
    </citation>
    <scope>NUCLEOTIDE SEQUENCE [LARGE SCALE GENOMIC DNA]</scope>
    <source>
        <strain evidence="2 3">GB1</strain>
    </source>
</reference>
<proteinExistence type="predicted"/>
<dbReference type="AlphaFoldDB" id="A0A1Y1S5V6"/>
<sequence>MALKQMCQNEISKLERKKFNSREYEETRPLRVVLSPPSEKNKQKTFISSQIVENKIIRMIYKMLLTIAIMTMYLAAIFPIALCYILLLLGLRKLKNWIMLNYNRTIWLLQNMLFKQLVVLEIDLCDYSKAKDVLVISNHQAVLDCLGLNYILHCNT</sequence>
<gene>
    <name evidence="2" type="ORF">ECANGB1_2798</name>
</gene>
<organism evidence="2 3">
    <name type="scientific">Enterospora canceri</name>
    <dbReference type="NCBI Taxonomy" id="1081671"/>
    <lineage>
        <taxon>Eukaryota</taxon>
        <taxon>Fungi</taxon>
        <taxon>Fungi incertae sedis</taxon>
        <taxon>Microsporidia</taxon>
        <taxon>Enterocytozoonidae</taxon>
        <taxon>Enterospora</taxon>
    </lineage>
</organism>
<dbReference type="Proteomes" id="UP000192639">
    <property type="component" value="Unassembled WGS sequence"/>
</dbReference>
<keyword evidence="1" id="KW-0812">Transmembrane</keyword>
<keyword evidence="3" id="KW-1185">Reference proteome</keyword>
<feature type="non-terminal residue" evidence="2">
    <location>
        <position position="156"/>
    </location>
</feature>
<evidence type="ECO:0000256" key="1">
    <source>
        <dbReference type="SAM" id="Phobius"/>
    </source>
</evidence>
<evidence type="ECO:0000313" key="3">
    <source>
        <dbReference type="Proteomes" id="UP000192639"/>
    </source>
</evidence>
<name>A0A1Y1S5V6_9MICR</name>
<dbReference type="SUPFAM" id="SSF69593">
    <property type="entry name" value="Glycerol-3-phosphate (1)-acyltransferase"/>
    <property type="match status" value="1"/>
</dbReference>
<evidence type="ECO:0000313" key="2">
    <source>
        <dbReference type="EMBL" id="ORD93810.1"/>
    </source>
</evidence>
<protein>
    <submittedName>
        <fullName evidence="2">Uncharacterized protein</fullName>
    </submittedName>
</protein>
<dbReference type="EMBL" id="LWDP01000047">
    <property type="protein sequence ID" value="ORD93810.1"/>
    <property type="molecule type" value="Genomic_DNA"/>
</dbReference>
<keyword evidence="1" id="KW-0472">Membrane</keyword>
<accession>A0A1Y1S5V6</accession>
<dbReference type="VEuPathDB" id="MicrosporidiaDB:ECANGB1_2798"/>
<keyword evidence="1" id="KW-1133">Transmembrane helix</keyword>